<reference evidence="1 2" key="1">
    <citation type="submission" date="2019-03" db="EMBL/GenBank/DDBJ databases">
        <title>Genomic Encyclopedia of Type Strains, Phase IV (KMG-IV): sequencing the most valuable type-strain genomes for metagenomic binning, comparative biology and taxonomic classification.</title>
        <authorList>
            <person name="Goeker M."/>
        </authorList>
    </citation>
    <scope>NUCLEOTIDE SEQUENCE [LARGE SCALE GENOMIC DNA]</scope>
    <source>
        <strain evidence="1 2">DSM 22362</strain>
    </source>
</reference>
<proteinExistence type="predicted"/>
<dbReference type="Proteomes" id="UP000295197">
    <property type="component" value="Unassembled WGS sequence"/>
</dbReference>
<organism evidence="1 2">
    <name type="scientific">Sphingobacterium alimentarium</name>
    <dbReference type="NCBI Taxonomy" id="797292"/>
    <lineage>
        <taxon>Bacteria</taxon>
        <taxon>Pseudomonadati</taxon>
        <taxon>Bacteroidota</taxon>
        <taxon>Sphingobacteriia</taxon>
        <taxon>Sphingobacteriales</taxon>
        <taxon>Sphingobacteriaceae</taxon>
        <taxon>Sphingobacterium</taxon>
    </lineage>
</organism>
<gene>
    <name evidence="1" type="ORF">EDC17_10605</name>
</gene>
<name>A0A4V6P2Y2_9SPHI</name>
<sequence>MYLVGRIRFLWHSRDLFEGFFLIKKYSKNQDCILLCYSFFQILNKIKLATLKQNFVFHGFDSKESRSQNARSILWLVQETLELWSKPFYTENVA</sequence>
<evidence type="ECO:0000313" key="1">
    <source>
        <dbReference type="EMBL" id="TCV06592.1"/>
    </source>
</evidence>
<evidence type="ECO:0000313" key="2">
    <source>
        <dbReference type="Proteomes" id="UP000295197"/>
    </source>
</evidence>
<protein>
    <submittedName>
        <fullName evidence="1">Uncharacterized protein</fullName>
    </submittedName>
</protein>
<keyword evidence="2" id="KW-1185">Reference proteome</keyword>
<dbReference type="EMBL" id="SMBZ01000060">
    <property type="protein sequence ID" value="TCV06592.1"/>
    <property type="molecule type" value="Genomic_DNA"/>
</dbReference>
<dbReference type="AlphaFoldDB" id="A0A4V6P2Y2"/>
<accession>A0A4V6P2Y2</accession>
<comment type="caution">
    <text evidence="1">The sequence shown here is derived from an EMBL/GenBank/DDBJ whole genome shotgun (WGS) entry which is preliminary data.</text>
</comment>